<dbReference type="CDD" id="cd05300">
    <property type="entry name" value="2-Hacid_dh_1"/>
    <property type="match status" value="1"/>
</dbReference>
<dbReference type="STRING" id="1437608.GCA_000771645_02272"/>
<dbReference type="RefSeq" id="WP_152600495.1">
    <property type="nucleotide sequence ID" value="NZ_JDUU01000006.1"/>
</dbReference>
<evidence type="ECO:0000313" key="4">
    <source>
        <dbReference type="EMBL" id="KFI52725.1"/>
    </source>
</evidence>
<sequence>MSGERHSIAVLTSRSVPLPQGATELFYELGCPVSVYVPETLPNVLGEDMLFVWDTDLHEYMRRHWSTFSRVAWMHAAVTGVDSFLFPELVDSDITLTNAAGIYNVSIAEFVAYSVLAHAKRSGMLWSQQHEKTWKHIHSESVNGSQAVIYGTGSIGRTVGAMLHGLGLRVRGIDPYVTSADGFERIYSSDKMREAVEWADCFIICAPLTEATRHSINREVFSWMKPTCHVINVGRGAVIDEKDLIDALQSHRIGSASLDVFEQEPLPADSPLWDMNNVSISPHISGDAGDFEMALIRQFIDLAKTWLSGGDFPLVVDKEKGYAVRR</sequence>
<dbReference type="EC" id="1.1.1.310" evidence="4"/>
<dbReference type="eggNOG" id="COG0111">
    <property type="taxonomic scope" value="Bacteria"/>
</dbReference>
<feature type="domain" description="D-isomer specific 2-hydroxyacid dehydrogenase NAD-binding" evidence="3">
    <location>
        <begin position="115"/>
        <end position="285"/>
    </location>
</feature>
<dbReference type="AlphaFoldDB" id="A0A087A1S5"/>
<evidence type="ECO:0000256" key="1">
    <source>
        <dbReference type="ARBA" id="ARBA00023002"/>
    </source>
</evidence>
<protein>
    <submittedName>
        <fullName evidence="4">D-3-phosphoglycerate dehydrogenase</fullName>
        <ecNumber evidence="4">1.1.1.310</ecNumber>
    </submittedName>
</protein>
<evidence type="ECO:0000313" key="5">
    <source>
        <dbReference type="Proteomes" id="UP000029108"/>
    </source>
</evidence>
<dbReference type="OrthoDB" id="4324715at2"/>
<name>A0A087A1S5_9BIFI</name>
<proteinExistence type="predicted"/>
<dbReference type="EMBL" id="JGYN01000004">
    <property type="protein sequence ID" value="KFI52725.1"/>
    <property type="molecule type" value="Genomic_DNA"/>
</dbReference>
<comment type="caution">
    <text evidence="4">The sequence shown here is derived from an EMBL/GenBank/DDBJ whole genome shotgun (WGS) entry which is preliminary data.</text>
</comment>
<dbReference type="PANTHER" id="PTHR43333">
    <property type="entry name" value="2-HACID_DH_C DOMAIN-CONTAINING PROTEIN"/>
    <property type="match status" value="1"/>
</dbReference>
<gene>
    <name evidence="4" type="ORF">BBIA_0409</name>
</gene>
<dbReference type="Gene3D" id="3.40.50.720">
    <property type="entry name" value="NAD(P)-binding Rossmann-like Domain"/>
    <property type="match status" value="2"/>
</dbReference>
<dbReference type="SUPFAM" id="SSF51735">
    <property type="entry name" value="NAD(P)-binding Rossmann-fold domains"/>
    <property type="match status" value="1"/>
</dbReference>
<reference evidence="4 5" key="1">
    <citation type="submission" date="2014-03" db="EMBL/GenBank/DDBJ databases">
        <title>Genomics of Bifidobacteria.</title>
        <authorList>
            <person name="Ventura M."/>
            <person name="Milani C."/>
            <person name="Lugli G.A."/>
        </authorList>
    </citation>
    <scope>NUCLEOTIDE SEQUENCE [LARGE SCALE GENOMIC DNA]</scope>
    <source>
        <strain evidence="4 5">DSM 23969</strain>
    </source>
</reference>
<keyword evidence="1 4" id="KW-0560">Oxidoreductase</keyword>
<organism evidence="4 5">
    <name type="scientific">Bifidobacterium biavatii DSM 23969</name>
    <dbReference type="NCBI Taxonomy" id="1437608"/>
    <lineage>
        <taxon>Bacteria</taxon>
        <taxon>Bacillati</taxon>
        <taxon>Actinomycetota</taxon>
        <taxon>Actinomycetes</taxon>
        <taxon>Bifidobacteriales</taxon>
        <taxon>Bifidobacteriaceae</taxon>
        <taxon>Bifidobacterium</taxon>
    </lineage>
</organism>
<dbReference type="InterPro" id="IPR036291">
    <property type="entry name" value="NAD(P)-bd_dom_sf"/>
</dbReference>
<keyword evidence="2" id="KW-0520">NAD</keyword>
<evidence type="ECO:0000259" key="3">
    <source>
        <dbReference type="Pfam" id="PF02826"/>
    </source>
</evidence>
<dbReference type="Pfam" id="PF02826">
    <property type="entry name" value="2-Hacid_dh_C"/>
    <property type="match status" value="1"/>
</dbReference>
<dbReference type="Proteomes" id="UP000029108">
    <property type="component" value="Unassembled WGS sequence"/>
</dbReference>
<accession>A0A087A1S5</accession>
<dbReference type="GO" id="GO:0102155">
    <property type="term" value="F:S-sulfolactate dehydrogenase activity"/>
    <property type="evidence" value="ECO:0007669"/>
    <property type="project" value="UniProtKB-EC"/>
</dbReference>
<dbReference type="GO" id="GO:0051287">
    <property type="term" value="F:NAD binding"/>
    <property type="evidence" value="ECO:0007669"/>
    <property type="project" value="InterPro"/>
</dbReference>
<dbReference type="InterPro" id="IPR006140">
    <property type="entry name" value="D-isomer_DH_NAD-bd"/>
</dbReference>
<evidence type="ECO:0000256" key="2">
    <source>
        <dbReference type="ARBA" id="ARBA00023027"/>
    </source>
</evidence>
<dbReference type="PANTHER" id="PTHR43333:SF1">
    <property type="entry name" value="D-ISOMER SPECIFIC 2-HYDROXYACID DEHYDROGENASE NAD-BINDING DOMAIN-CONTAINING PROTEIN"/>
    <property type="match status" value="1"/>
</dbReference>
<keyword evidence="5" id="KW-1185">Reference proteome</keyword>